<name>A0A834IAV0_RHYFE</name>
<keyword evidence="3" id="KW-1185">Reference proteome</keyword>
<reference evidence="2" key="1">
    <citation type="submission" date="2020-08" db="EMBL/GenBank/DDBJ databases">
        <title>Genome sequencing and assembly of the red palm weevil Rhynchophorus ferrugineus.</title>
        <authorList>
            <person name="Dias G.B."/>
            <person name="Bergman C.M."/>
            <person name="Manee M."/>
        </authorList>
    </citation>
    <scope>NUCLEOTIDE SEQUENCE</scope>
    <source>
        <strain evidence="2">AA-2017</strain>
        <tissue evidence="2">Whole larva</tissue>
    </source>
</reference>
<accession>A0A834IAV0</accession>
<feature type="region of interest" description="Disordered" evidence="1">
    <location>
        <begin position="1"/>
        <end position="36"/>
    </location>
</feature>
<feature type="non-terminal residue" evidence="2">
    <location>
        <position position="1"/>
    </location>
</feature>
<proteinExistence type="predicted"/>
<gene>
    <name evidence="2" type="ORF">GWI33_012053</name>
</gene>
<organism evidence="2 3">
    <name type="scientific">Rhynchophorus ferrugineus</name>
    <name type="common">Red palm weevil</name>
    <name type="synonym">Curculio ferrugineus</name>
    <dbReference type="NCBI Taxonomy" id="354439"/>
    <lineage>
        <taxon>Eukaryota</taxon>
        <taxon>Metazoa</taxon>
        <taxon>Ecdysozoa</taxon>
        <taxon>Arthropoda</taxon>
        <taxon>Hexapoda</taxon>
        <taxon>Insecta</taxon>
        <taxon>Pterygota</taxon>
        <taxon>Neoptera</taxon>
        <taxon>Endopterygota</taxon>
        <taxon>Coleoptera</taxon>
        <taxon>Polyphaga</taxon>
        <taxon>Cucujiformia</taxon>
        <taxon>Curculionidae</taxon>
        <taxon>Dryophthorinae</taxon>
        <taxon>Rhynchophorus</taxon>
    </lineage>
</organism>
<evidence type="ECO:0000313" key="2">
    <source>
        <dbReference type="EMBL" id="KAF7275238.1"/>
    </source>
</evidence>
<sequence>PQRVPSPDKPIYSNGGSASWVQEAGGRSGGRLKVGPRPSLSHNCFEPSLLRTLISQFRPGILFKSFFDFEDSTP</sequence>
<dbReference type="Proteomes" id="UP000625711">
    <property type="component" value="Unassembled WGS sequence"/>
</dbReference>
<evidence type="ECO:0000313" key="3">
    <source>
        <dbReference type="Proteomes" id="UP000625711"/>
    </source>
</evidence>
<comment type="caution">
    <text evidence="2">The sequence shown here is derived from an EMBL/GenBank/DDBJ whole genome shotgun (WGS) entry which is preliminary data.</text>
</comment>
<dbReference type="AlphaFoldDB" id="A0A834IAV0"/>
<evidence type="ECO:0000256" key="1">
    <source>
        <dbReference type="SAM" id="MobiDB-lite"/>
    </source>
</evidence>
<dbReference type="EMBL" id="JAACXV010010997">
    <property type="protein sequence ID" value="KAF7275238.1"/>
    <property type="molecule type" value="Genomic_DNA"/>
</dbReference>
<protein>
    <submittedName>
        <fullName evidence="2">Uncharacterized protein</fullName>
    </submittedName>
</protein>